<evidence type="ECO:0000256" key="1">
    <source>
        <dbReference type="ARBA" id="ARBA00004196"/>
    </source>
</evidence>
<dbReference type="InterPro" id="IPR028082">
    <property type="entry name" value="Peripla_BP_I"/>
</dbReference>
<dbReference type="GO" id="GO:0046872">
    <property type="term" value="F:metal ion binding"/>
    <property type="evidence" value="ECO:0007669"/>
    <property type="project" value="UniProtKB-KW"/>
</dbReference>
<keyword evidence="6" id="KW-0574">Periplasm</keyword>
<keyword evidence="4" id="KW-0479">Metal-binding</keyword>
<sequence length="348" mass="38487">MKVLKKIIIFTAILTLFIVTSLNIVKNNIYANAQIKSEKTIKIVVLLSSFNDAYISLIKDNLERIQKENANNVEFIFLDGKNNTDIQNELITSTLSTDFDLLLANLVNLDANNIDSFINKVKSKNIPVILFNIVPFVTTSIKSYPKALVIATSAEQSGILQGNLIVNAWKSNKAAMDKNKDNILQYIMLTDKNNNTLTTARTRYSISTINDAGIKTEELSRISSEGTKEAAQMIMESTFLKYGDKIEAIIANNDTLAIGAINALQKYGYNIGNKSIPVVGADAIPEARELIKKGSMLGTVIQDPSAMAETLYKVGMNLISNSPPLSNTNYKFNETGFVVEMPYSEYKQ</sequence>
<dbReference type="GO" id="GO:0030246">
    <property type="term" value="F:carbohydrate binding"/>
    <property type="evidence" value="ECO:0007669"/>
    <property type="project" value="InterPro"/>
</dbReference>
<evidence type="ECO:0000256" key="5">
    <source>
        <dbReference type="ARBA" id="ARBA00022729"/>
    </source>
</evidence>
<keyword evidence="7" id="KW-0106">Calcium</keyword>
<dbReference type="EMBL" id="JABAGD010000025">
    <property type="protein sequence ID" value="NMF05877.1"/>
    <property type="molecule type" value="Genomic_DNA"/>
</dbReference>
<evidence type="ECO:0000256" key="7">
    <source>
        <dbReference type="ARBA" id="ARBA00022837"/>
    </source>
</evidence>
<dbReference type="InterPro" id="IPR044085">
    <property type="entry name" value="MglB-like_PBP1"/>
</dbReference>
<dbReference type="InterPro" id="IPR050555">
    <property type="entry name" value="Bact_Solute-Bind_Prot2"/>
</dbReference>
<dbReference type="Pfam" id="PF13407">
    <property type="entry name" value="Peripla_BP_4"/>
    <property type="match status" value="1"/>
</dbReference>
<dbReference type="Proteomes" id="UP000587880">
    <property type="component" value="Unassembled WGS sequence"/>
</dbReference>
<keyword evidence="2" id="KW-0813">Transport</keyword>
<reference evidence="11 14" key="2">
    <citation type="submission" date="2020-04" db="EMBL/GenBank/DDBJ databases">
        <authorList>
            <person name="Hitch T.C.A."/>
            <person name="Wylensek D."/>
            <person name="Clavel T."/>
        </authorList>
    </citation>
    <scope>NUCLEOTIDE SEQUENCE [LARGE SCALE GENOMIC DNA]</scope>
    <source>
        <strain evidence="11 14">WB01_NA02</strain>
    </source>
</reference>
<keyword evidence="5" id="KW-0732">Signal</keyword>
<feature type="domain" description="Periplasmic binding protein" evidence="10">
    <location>
        <begin position="43"/>
        <end position="320"/>
    </location>
</feature>
<dbReference type="SUPFAM" id="SSF53822">
    <property type="entry name" value="Periplasmic binding protein-like I"/>
    <property type="match status" value="1"/>
</dbReference>
<dbReference type="RefSeq" id="WP_077838691.1">
    <property type="nucleotide sequence ID" value="NZ_JABAGD010000025.1"/>
</dbReference>
<dbReference type="GO" id="GO:0030288">
    <property type="term" value="C:outer membrane-bounded periplasmic space"/>
    <property type="evidence" value="ECO:0007669"/>
    <property type="project" value="TreeGrafter"/>
</dbReference>
<dbReference type="InterPro" id="IPR025997">
    <property type="entry name" value="SBP_2_dom"/>
</dbReference>
<comment type="caution">
    <text evidence="12">The sequence shown here is derived from an EMBL/GenBank/DDBJ whole genome shotgun (WGS) entry which is preliminary data.</text>
</comment>
<dbReference type="EMBL" id="LZZI01000030">
    <property type="protein sequence ID" value="OOM61808.1"/>
    <property type="molecule type" value="Genomic_DNA"/>
</dbReference>
<evidence type="ECO:0000256" key="3">
    <source>
        <dbReference type="ARBA" id="ARBA00022597"/>
    </source>
</evidence>
<dbReference type="CDD" id="cd01539">
    <property type="entry name" value="PBP1_GGBP"/>
    <property type="match status" value="1"/>
</dbReference>
<protein>
    <recommendedName>
        <fullName evidence="9">D-galactose/methyl-galactoside binding periplasmic protein MglB</fullName>
    </recommendedName>
</protein>
<evidence type="ECO:0000256" key="2">
    <source>
        <dbReference type="ARBA" id="ARBA00022448"/>
    </source>
</evidence>
<evidence type="ECO:0000256" key="8">
    <source>
        <dbReference type="ARBA" id="ARBA00034323"/>
    </source>
</evidence>
<dbReference type="PANTHER" id="PTHR30036">
    <property type="entry name" value="D-XYLOSE-BINDING PERIPLASMIC PROTEIN"/>
    <property type="match status" value="1"/>
</dbReference>
<name>A0A1S8S8I4_CLOBE</name>
<accession>A0A1S8S8I4</accession>
<organism evidence="12 13">
    <name type="scientific">Clostridium beijerinckii</name>
    <name type="common">Clostridium MP</name>
    <dbReference type="NCBI Taxonomy" id="1520"/>
    <lineage>
        <taxon>Bacteria</taxon>
        <taxon>Bacillati</taxon>
        <taxon>Bacillota</taxon>
        <taxon>Clostridia</taxon>
        <taxon>Eubacteriales</taxon>
        <taxon>Clostridiaceae</taxon>
        <taxon>Clostridium</taxon>
    </lineage>
</organism>
<reference evidence="12 13" key="1">
    <citation type="submission" date="2016-05" db="EMBL/GenBank/DDBJ databases">
        <title>Microbial solvent formation.</title>
        <authorList>
            <person name="Poehlein A."/>
            <person name="Montoya Solano J.D."/>
            <person name="Flitsch S."/>
            <person name="Krabben P."/>
            <person name="Duerre P."/>
            <person name="Daniel R."/>
        </authorList>
    </citation>
    <scope>NUCLEOTIDE SEQUENCE [LARGE SCALE GENOMIC DNA]</scope>
    <source>
        <strain evidence="12 13">DSM 53</strain>
    </source>
</reference>
<dbReference type="Proteomes" id="UP000190973">
    <property type="component" value="Unassembled WGS sequence"/>
</dbReference>
<comment type="subunit">
    <text evidence="8">The ABC transporter complex is composed of one ATP-binding protein (MglA), two transmembrane proteins (MglC) and a solute-binding protein (MglB).</text>
</comment>
<evidence type="ECO:0000313" key="12">
    <source>
        <dbReference type="EMBL" id="OOM61808.1"/>
    </source>
</evidence>
<gene>
    <name evidence="12" type="primary">mglB_8</name>
    <name evidence="12" type="ORF">CLBCK_20780</name>
    <name evidence="11" type="ORF">HF849_14190</name>
</gene>
<proteinExistence type="predicted"/>
<evidence type="ECO:0000259" key="10">
    <source>
        <dbReference type="Pfam" id="PF13407"/>
    </source>
</evidence>
<evidence type="ECO:0000256" key="9">
    <source>
        <dbReference type="ARBA" id="ARBA00034344"/>
    </source>
</evidence>
<dbReference type="Gene3D" id="3.40.50.2300">
    <property type="match status" value="2"/>
</dbReference>
<evidence type="ECO:0000313" key="11">
    <source>
        <dbReference type="EMBL" id="NMF05877.1"/>
    </source>
</evidence>
<keyword evidence="3" id="KW-0762">Sugar transport</keyword>
<dbReference type="AlphaFoldDB" id="A0A1S8S8I4"/>
<evidence type="ECO:0000313" key="14">
    <source>
        <dbReference type="Proteomes" id="UP000587880"/>
    </source>
</evidence>
<dbReference type="PANTHER" id="PTHR30036:SF2">
    <property type="entry name" value="D-GALACTOSE_METHYL-GALACTOSIDE BINDING PERIPLASMIC PROTEIN MGLB"/>
    <property type="match status" value="1"/>
</dbReference>
<evidence type="ECO:0000256" key="4">
    <source>
        <dbReference type="ARBA" id="ARBA00022723"/>
    </source>
</evidence>
<evidence type="ECO:0000313" key="13">
    <source>
        <dbReference type="Proteomes" id="UP000190973"/>
    </source>
</evidence>
<evidence type="ECO:0000256" key="6">
    <source>
        <dbReference type="ARBA" id="ARBA00022764"/>
    </source>
</evidence>
<comment type="subcellular location">
    <subcellularLocation>
        <location evidence="1">Cell envelope</location>
    </subcellularLocation>
</comment>